<proteinExistence type="predicted"/>
<feature type="compositionally biased region" description="Basic and acidic residues" evidence="1">
    <location>
        <begin position="72"/>
        <end position="84"/>
    </location>
</feature>
<evidence type="ECO:0000313" key="3">
    <source>
        <dbReference type="Proteomes" id="UP000608890"/>
    </source>
</evidence>
<organism evidence="2 3">
    <name type="scientific">Micromonospora sonchi</name>
    <dbReference type="NCBI Taxonomy" id="1763543"/>
    <lineage>
        <taxon>Bacteria</taxon>
        <taxon>Bacillati</taxon>
        <taxon>Actinomycetota</taxon>
        <taxon>Actinomycetes</taxon>
        <taxon>Micromonosporales</taxon>
        <taxon>Micromonosporaceae</taxon>
        <taxon>Micromonospora</taxon>
    </lineage>
</organism>
<dbReference type="AlphaFoldDB" id="A0A917UAA1"/>
<evidence type="ECO:0000256" key="1">
    <source>
        <dbReference type="SAM" id="MobiDB-lite"/>
    </source>
</evidence>
<evidence type="ECO:0000313" key="2">
    <source>
        <dbReference type="EMBL" id="GGM65723.1"/>
    </source>
</evidence>
<gene>
    <name evidence="2" type="ORF">GCM10011608_58740</name>
</gene>
<reference evidence="2" key="1">
    <citation type="journal article" date="2014" name="Int. J. Syst. Evol. Microbiol.">
        <title>Complete genome sequence of Corynebacterium casei LMG S-19264T (=DSM 44701T), isolated from a smear-ripened cheese.</title>
        <authorList>
            <consortium name="US DOE Joint Genome Institute (JGI-PGF)"/>
            <person name="Walter F."/>
            <person name="Albersmeier A."/>
            <person name="Kalinowski J."/>
            <person name="Ruckert C."/>
        </authorList>
    </citation>
    <scope>NUCLEOTIDE SEQUENCE</scope>
    <source>
        <strain evidence="2">CGMCC 4.7312</strain>
    </source>
</reference>
<name>A0A917UAA1_9ACTN</name>
<keyword evidence="3" id="KW-1185">Reference proteome</keyword>
<sequence length="170" mass="18946">MGRRWKWFLRPGKVALDLVGQVVPDGDVPGRFRRATEEHVVPEMRVTSRCDGAVVYERPEERSAAARNQRAGRYDEGRAGERNQGRCATPADEAPRGVAPAEPDEAEAEDAFDLTAAELERANRIANVHWRRLAGDARTPSCLDCRDDGTCPQAAWAEAIIERCLRTYLT</sequence>
<reference evidence="2" key="2">
    <citation type="submission" date="2020-09" db="EMBL/GenBank/DDBJ databases">
        <authorList>
            <person name="Sun Q."/>
            <person name="Zhou Y."/>
        </authorList>
    </citation>
    <scope>NUCLEOTIDE SEQUENCE</scope>
    <source>
        <strain evidence="2">CGMCC 4.7312</strain>
    </source>
</reference>
<feature type="region of interest" description="Disordered" evidence="1">
    <location>
        <begin position="59"/>
        <end position="100"/>
    </location>
</feature>
<dbReference type="Proteomes" id="UP000608890">
    <property type="component" value="Unassembled WGS sequence"/>
</dbReference>
<protein>
    <submittedName>
        <fullName evidence="2">Uncharacterized protein</fullName>
    </submittedName>
</protein>
<dbReference type="EMBL" id="BMNB01000047">
    <property type="protein sequence ID" value="GGM65723.1"/>
    <property type="molecule type" value="Genomic_DNA"/>
</dbReference>
<comment type="caution">
    <text evidence="2">The sequence shown here is derived from an EMBL/GenBank/DDBJ whole genome shotgun (WGS) entry which is preliminary data.</text>
</comment>
<accession>A0A917UAA1</accession>